<feature type="compositionally biased region" description="Low complexity" evidence="1">
    <location>
        <begin position="996"/>
        <end position="1018"/>
    </location>
</feature>
<feature type="compositionally biased region" description="Polar residues" evidence="1">
    <location>
        <begin position="538"/>
        <end position="547"/>
    </location>
</feature>
<feature type="compositionally biased region" description="Basic and acidic residues" evidence="1">
    <location>
        <begin position="1470"/>
        <end position="1482"/>
    </location>
</feature>
<reference evidence="2" key="1">
    <citation type="submission" date="2022-07" db="EMBL/GenBank/DDBJ databases">
        <title>Genome Sequence of Physisporinus lineatus.</title>
        <authorList>
            <person name="Buettner E."/>
        </authorList>
    </citation>
    <scope>NUCLEOTIDE SEQUENCE</scope>
    <source>
        <strain evidence="2">VT162</strain>
    </source>
</reference>
<feature type="compositionally biased region" description="Basic and acidic residues" evidence="1">
    <location>
        <begin position="53"/>
        <end position="65"/>
    </location>
</feature>
<feature type="region of interest" description="Disordered" evidence="1">
    <location>
        <begin position="503"/>
        <end position="548"/>
    </location>
</feature>
<feature type="compositionally biased region" description="Basic and acidic residues" evidence="1">
    <location>
        <begin position="388"/>
        <end position="414"/>
    </location>
</feature>
<keyword evidence="3" id="KW-1185">Reference proteome</keyword>
<feature type="compositionally biased region" description="Polar residues" evidence="1">
    <location>
        <begin position="291"/>
        <end position="301"/>
    </location>
</feature>
<feature type="region of interest" description="Disordered" evidence="1">
    <location>
        <begin position="1126"/>
        <end position="1383"/>
    </location>
</feature>
<feature type="compositionally biased region" description="Low complexity" evidence="1">
    <location>
        <begin position="964"/>
        <end position="980"/>
    </location>
</feature>
<feature type="compositionally biased region" description="Polar residues" evidence="1">
    <location>
        <begin position="72"/>
        <end position="84"/>
    </location>
</feature>
<feature type="compositionally biased region" description="Polar residues" evidence="1">
    <location>
        <begin position="375"/>
        <end position="387"/>
    </location>
</feature>
<name>A0AAD5V142_9APHY</name>
<comment type="caution">
    <text evidence="2">The sequence shown here is derived from an EMBL/GenBank/DDBJ whole genome shotgun (WGS) entry which is preliminary data.</text>
</comment>
<feature type="compositionally biased region" description="Low complexity" evidence="1">
    <location>
        <begin position="1301"/>
        <end position="1335"/>
    </location>
</feature>
<feature type="compositionally biased region" description="Basic and acidic residues" evidence="1">
    <location>
        <begin position="1260"/>
        <end position="1276"/>
    </location>
</feature>
<feature type="compositionally biased region" description="Polar residues" evidence="1">
    <location>
        <begin position="184"/>
        <end position="201"/>
    </location>
</feature>
<feature type="region of interest" description="Disordered" evidence="1">
    <location>
        <begin position="734"/>
        <end position="1039"/>
    </location>
</feature>
<feature type="compositionally biased region" description="Polar residues" evidence="1">
    <location>
        <begin position="940"/>
        <end position="963"/>
    </location>
</feature>
<feature type="compositionally biased region" description="Polar residues" evidence="1">
    <location>
        <begin position="156"/>
        <end position="172"/>
    </location>
</feature>
<feature type="compositionally biased region" description="Low complexity" evidence="1">
    <location>
        <begin position="821"/>
        <end position="834"/>
    </location>
</feature>
<proteinExistence type="predicted"/>
<dbReference type="EMBL" id="JANAWD010000453">
    <property type="protein sequence ID" value="KAJ3479233.1"/>
    <property type="molecule type" value="Genomic_DNA"/>
</dbReference>
<feature type="compositionally biased region" description="Polar residues" evidence="1">
    <location>
        <begin position="1161"/>
        <end position="1173"/>
    </location>
</feature>
<feature type="compositionally biased region" description="Basic and acidic residues" evidence="1">
    <location>
        <begin position="9"/>
        <end position="20"/>
    </location>
</feature>
<evidence type="ECO:0000313" key="3">
    <source>
        <dbReference type="Proteomes" id="UP001212997"/>
    </source>
</evidence>
<feature type="region of interest" description="Disordered" evidence="1">
    <location>
        <begin position="1"/>
        <end position="450"/>
    </location>
</feature>
<feature type="compositionally biased region" description="Polar residues" evidence="1">
    <location>
        <begin position="841"/>
        <end position="858"/>
    </location>
</feature>
<gene>
    <name evidence="2" type="ORF">NLI96_g9206</name>
</gene>
<feature type="compositionally biased region" description="Basic and acidic residues" evidence="1">
    <location>
        <begin position="202"/>
        <end position="283"/>
    </location>
</feature>
<feature type="compositionally biased region" description="Low complexity" evidence="1">
    <location>
        <begin position="1126"/>
        <end position="1141"/>
    </location>
</feature>
<feature type="compositionally biased region" description="Low complexity" evidence="1">
    <location>
        <begin position="568"/>
        <end position="583"/>
    </location>
</feature>
<feature type="compositionally biased region" description="Polar residues" evidence="1">
    <location>
        <begin position="109"/>
        <end position="126"/>
    </location>
</feature>
<feature type="region of interest" description="Disordered" evidence="1">
    <location>
        <begin position="562"/>
        <end position="619"/>
    </location>
</feature>
<feature type="compositionally biased region" description="Polar residues" evidence="1">
    <location>
        <begin position="906"/>
        <end position="933"/>
    </location>
</feature>
<feature type="compositionally biased region" description="Low complexity" evidence="1">
    <location>
        <begin position="322"/>
        <end position="341"/>
    </location>
</feature>
<feature type="compositionally biased region" description="Polar residues" evidence="1">
    <location>
        <begin position="751"/>
        <end position="788"/>
    </location>
</feature>
<evidence type="ECO:0000313" key="2">
    <source>
        <dbReference type="EMBL" id="KAJ3479233.1"/>
    </source>
</evidence>
<feature type="compositionally biased region" description="Basic and acidic residues" evidence="1">
    <location>
        <begin position="142"/>
        <end position="153"/>
    </location>
</feature>
<feature type="compositionally biased region" description="Low complexity" evidence="1">
    <location>
        <begin position="591"/>
        <end position="606"/>
    </location>
</feature>
<evidence type="ECO:0000256" key="1">
    <source>
        <dbReference type="SAM" id="MobiDB-lite"/>
    </source>
</evidence>
<feature type="compositionally biased region" description="Polar residues" evidence="1">
    <location>
        <begin position="1195"/>
        <end position="1235"/>
    </location>
</feature>
<feature type="compositionally biased region" description="Polar residues" evidence="1">
    <location>
        <begin position="865"/>
        <end position="874"/>
    </location>
</feature>
<protein>
    <submittedName>
        <fullName evidence="2">Uncharacterized protein</fullName>
    </submittedName>
</protein>
<dbReference type="Proteomes" id="UP001212997">
    <property type="component" value="Unassembled WGS sequence"/>
</dbReference>
<feature type="compositionally biased region" description="Polar residues" evidence="1">
    <location>
        <begin position="348"/>
        <end position="358"/>
    </location>
</feature>
<feature type="region of interest" description="Disordered" evidence="1">
    <location>
        <begin position="1430"/>
        <end position="1520"/>
    </location>
</feature>
<sequence>MSSRRHREHASSSRKEDSHRQRQQSLENDPDRARQSLSATQRHPADPTNTANDRLHRSSRRHDLPDPFASLHSKSSTKEQTPQLSMHPHHILAQSQNQPSATLGPLSHIPQTQPQVIPTSRSQPQESQRDPYSIRTKRKYEKRSSPSSDEKVLVTDQPSLKTSRFGQQQSRNAYPIADQIASAPPTQQTFWIPPSSSTHEATSAKRKEKERERAKEKERKEREREKSRLRDDQRAKDQARELRRESELRREEEEQRRRRERGRSERREKDKSRDPESRRRDESQSVDPSAPRSTQYPSLSKATRLKYHTSDERTVDQVPYAVPSSVPSQPTVSSRLPSSSAPRREDYPQSSRATQGNVTDHEKRRHRSHRERTAGHQSAQESGMSSSEQEHSGRERSTRTSERRHLTRDNHLDNNHSGPSGSENERASTRSRRKYRSMDPYASDPSTQGRIAAIATVELNKSLDPRQHAPTHAVPIHPSVPVGSPLVGSAPSTHYVPQIVSIRAGQGPSDPQTPLPHAKSSLAAGAASVRPHEHGGSAETTRPSAPQTVPAYDLVTHPRLQNLPSHLHSQPSVGVPSQPSQHSYPAQPVRPSSTAPHAPTTSHPAAYVSPPTGFSRSHGVPSPAIIPPVLPPKGPINFKHVEMHLPAGSSVPTAHIAKLSVYRAPDHPVAAHLVVPTVHGIHPPITISGSQYSSDVQRSKHASQDLASKFPLNEEMFASIQLNAHNAAKAVAPGSNYHYSRPPTVSEGPGNVSQQHGVALPSRSSTYPPLASSTSITTPHVPASSSPLRHNLPNPQLGDDTPRANPLPIPLPEAKVPNTSASQQQPVQTAQAGQLYDPRSPKQSLATPAPILSSSYQPSRPLVSSPLQTKQSAPLPTPIPASIADSLNGPVLPPRSAHTGGPPGISQPSAHNYSPPRSGQYNQLRSPTPTLSKYSPPYNPQKTLTQRSSNGNLQASYAASRQDTTPNTTNYSTTNPNHPSNLPPFPQNIIVRPSTSSGYPEPSRYRSPPPSQSSQYPPFGSAGPQQVPHVLPSAPPNSVPYIPSIPSGTGHIQHSRSISHPVPSLASVQGQSYDVTASMQSRQVASSSGPTPVPALAQANSAGYVPSVQTTASAYAAAYKSQMEQQASQQSSGSGSGMAQQKVPSRAAPSPVPTINGRSYPGSTPSVSGNPVTSAPVAGTRPTRGHSVSVPVRPATSQGNGSSNVHSRSVSDPQHALQQNPQSRVAVSGHPSTPAMSKGEELLKTPSSLAPSMLPPTSRSSKEKKDKEKKEREGRKLTGGFFGFFRSRSSPPKQATTEARPPASSNSTPSKSSNSNDAPATTTTSTSRGRPRASSHSTIVAVAASVKNIVTPHPHHVYQPPSRSSRSHSSRHAQVPVNVPATAPTPVAVPLPILAPTPVQADATMGPGGKMYSPFRLLAKRHRTVSAASYEAQDGTAANTVVGGESTRSSTAGRLSPPARDPGTATIDWRNQEEATYRDKGGSRRYRPGVTFDVLEDDAQNRMASKPVRRSSRRGSTGGN</sequence>
<accession>A0AAD5V142</accession>
<feature type="compositionally biased region" description="Polar residues" evidence="1">
    <location>
        <begin position="35"/>
        <end position="52"/>
    </location>
</feature>
<organism evidence="2 3">
    <name type="scientific">Meripilus lineatus</name>
    <dbReference type="NCBI Taxonomy" id="2056292"/>
    <lineage>
        <taxon>Eukaryota</taxon>
        <taxon>Fungi</taxon>
        <taxon>Dikarya</taxon>
        <taxon>Basidiomycota</taxon>
        <taxon>Agaricomycotina</taxon>
        <taxon>Agaricomycetes</taxon>
        <taxon>Polyporales</taxon>
        <taxon>Meripilaceae</taxon>
        <taxon>Meripilus</taxon>
    </lineage>
</organism>